<name>A0ABR2XZJ2_9PEZI</name>
<keyword evidence="2" id="KW-1185">Reference proteome</keyword>
<comment type="caution">
    <text evidence="1">The sequence shown here is derived from an EMBL/GenBank/DDBJ whole genome shotgun (WGS) entry which is preliminary data.</text>
</comment>
<sequence length="178" mass="19377">MFLPNKGPEGDNTDKIPVIVQVQGYDTVKEEFYHFTAAGALPRGYAVLTFDAPGASNVRWELAHGILAFGVSSGSDVMDISQSFTLDRTDGTSLLADISCPTLVTDARDSVFRLDAQRIYDNLTQLKGGHTKIIWSPGCISDGSLQAKVAAFSHMHARFFGWLDGVFDINRPPPQTVV</sequence>
<evidence type="ECO:0000313" key="2">
    <source>
        <dbReference type="Proteomes" id="UP001465668"/>
    </source>
</evidence>
<dbReference type="Gene3D" id="3.40.50.1820">
    <property type="entry name" value="alpha/beta hydrolase"/>
    <property type="match status" value="1"/>
</dbReference>
<accession>A0ABR2XZJ2</accession>
<dbReference type="InterPro" id="IPR029058">
    <property type="entry name" value="AB_hydrolase_fold"/>
</dbReference>
<proteinExistence type="predicted"/>
<gene>
    <name evidence="1" type="ORF">SCAR479_03701</name>
</gene>
<dbReference type="Proteomes" id="UP001465668">
    <property type="component" value="Unassembled WGS sequence"/>
</dbReference>
<organism evidence="1 2">
    <name type="scientific">Seiridium cardinale</name>
    <dbReference type="NCBI Taxonomy" id="138064"/>
    <lineage>
        <taxon>Eukaryota</taxon>
        <taxon>Fungi</taxon>
        <taxon>Dikarya</taxon>
        <taxon>Ascomycota</taxon>
        <taxon>Pezizomycotina</taxon>
        <taxon>Sordariomycetes</taxon>
        <taxon>Xylariomycetidae</taxon>
        <taxon>Amphisphaeriales</taxon>
        <taxon>Sporocadaceae</taxon>
        <taxon>Seiridium</taxon>
    </lineage>
</organism>
<evidence type="ECO:0000313" key="1">
    <source>
        <dbReference type="EMBL" id="KAK9779219.1"/>
    </source>
</evidence>
<protein>
    <submittedName>
        <fullName evidence="1">2,6-dihydropseudooxynicotine hydrolase</fullName>
    </submittedName>
</protein>
<dbReference type="GO" id="GO:0016787">
    <property type="term" value="F:hydrolase activity"/>
    <property type="evidence" value="ECO:0007669"/>
    <property type="project" value="UniProtKB-KW"/>
</dbReference>
<dbReference type="SUPFAM" id="SSF53474">
    <property type="entry name" value="alpha/beta-Hydrolases"/>
    <property type="match status" value="1"/>
</dbReference>
<dbReference type="EMBL" id="JARVKM010000011">
    <property type="protein sequence ID" value="KAK9779219.1"/>
    <property type="molecule type" value="Genomic_DNA"/>
</dbReference>
<keyword evidence="1" id="KW-0378">Hydrolase</keyword>
<reference evidence="1 2" key="1">
    <citation type="submission" date="2024-02" db="EMBL/GenBank/DDBJ databases">
        <title>First draft genome assembly of two strains of Seiridium cardinale.</title>
        <authorList>
            <person name="Emiliani G."/>
            <person name="Scali E."/>
        </authorList>
    </citation>
    <scope>NUCLEOTIDE SEQUENCE [LARGE SCALE GENOMIC DNA]</scope>
    <source>
        <strain evidence="1 2">BM-138-000479</strain>
    </source>
</reference>